<dbReference type="InterPro" id="IPR029058">
    <property type="entry name" value="AB_hydrolase_fold"/>
</dbReference>
<organism evidence="2 3">
    <name type="scientific">Isoptericola cucumis</name>
    <dbReference type="NCBI Taxonomy" id="1776856"/>
    <lineage>
        <taxon>Bacteria</taxon>
        <taxon>Bacillati</taxon>
        <taxon>Actinomycetota</taxon>
        <taxon>Actinomycetes</taxon>
        <taxon>Micrococcales</taxon>
        <taxon>Promicromonosporaceae</taxon>
        <taxon>Isoptericola</taxon>
    </lineage>
</organism>
<feature type="domain" description="AB hydrolase-1" evidence="1">
    <location>
        <begin position="31"/>
        <end position="272"/>
    </location>
</feature>
<dbReference type="Proteomes" id="UP000632535">
    <property type="component" value="Unassembled WGS sequence"/>
</dbReference>
<reference evidence="3" key="1">
    <citation type="journal article" date="2019" name="Int. J. Syst. Evol. Microbiol.">
        <title>The Global Catalogue of Microorganisms (GCM) 10K type strain sequencing project: providing services to taxonomists for standard genome sequencing and annotation.</title>
        <authorList>
            <consortium name="The Broad Institute Genomics Platform"/>
            <consortium name="The Broad Institute Genome Sequencing Center for Infectious Disease"/>
            <person name="Wu L."/>
            <person name="Ma J."/>
        </authorList>
    </citation>
    <scope>NUCLEOTIDE SEQUENCE [LARGE SCALE GENOMIC DNA]</scope>
    <source>
        <strain evidence="3">CCM 8653</strain>
    </source>
</reference>
<comment type="caution">
    <text evidence="2">The sequence shown here is derived from an EMBL/GenBank/DDBJ whole genome shotgun (WGS) entry which is preliminary data.</text>
</comment>
<dbReference type="InterPro" id="IPR000073">
    <property type="entry name" value="AB_hydrolase_1"/>
</dbReference>
<dbReference type="Pfam" id="PF00561">
    <property type="entry name" value="Abhydrolase_1"/>
    <property type="match status" value="1"/>
</dbReference>
<proteinExistence type="predicted"/>
<protein>
    <submittedName>
        <fullName evidence="2">Alpha/beta hydrolase</fullName>
    </submittedName>
</protein>
<dbReference type="PANTHER" id="PTHR43194">
    <property type="entry name" value="HYDROLASE ALPHA/BETA FOLD FAMILY"/>
    <property type="match status" value="1"/>
</dbReference>
<evidence type="ECO:0000259" key="1">
    <source>
        <dbReference type="Pfam" id="PF00561"/>
    </source>
</evidence>
<accession>A0ABQ2B7S3</accession>
<gene>
    <name evidence="2" type="ORF">GCM10007368_29430</name>
</gene>
<dbReference type="PANTHER" id="PTHR43194:SF2">
    <property type="entry name" value="PEROXISOMAL MEMBRANE PROTEIN LPX1"/>
    <property type="match status" value="1"/>
</dbReference>
<keyword evidence="2" id="KW-0378">Hydrolase</keyword>
<dbReference type="Gene3D" id="3.40.50.1820">
    <property type="entry name" value="alpha/beta hydrolase"/>
    <property type="match status" value="1"/>
</dbReference>
<name>A0ABQ2B7S3_9MICO</name>
<dbReference type="InterPro" id="IPR050228">
    <property type="entry name" value="Carboxylesterase_BioH"/>
</dbReference>
<keyword evidence="3" id="KW-1185">Reference proteome</keyword>
<evidence type="ECO:0000313" key="2">
    <source>
        <dbReference type="EMBL" id="GGI10074.1"/>
    </source>
</evidence>
<dbReference type="GO" id="GO:0016787">
    <property type="term" value="F:hydrolase activity"/>
    <property type="evidence" value="ECO:0007669"/>
    <property type="project" value="UniProtKB-KW"/>
</dbReference>
<dbReference type="SUPFAM" id="SSF53474">
    <property type="entry name" value="alpha/beta-Hydrolases"/>
    <property type="match status" value="1"/>
</dbReference>
<evidence type="ECO:0000313" key="3">
    <source>
        <dbReference type="Proteomes" id="UP000632535"/>
    </source>
</evidence>
<sequence>MTPPVTRRHELDLPDGRRLVVHDDGGRPGAPAVVWHHGSPQSGALLPPVAEAAAARGLRAVSGARAGYGGSTRRPGRTVAGSAADLAHALDELGVTRCVAVGASGGGPHALALAALRPDLVAGVVTLAGPAPFPGADAGSDVEGWFAGMADDGGLRSALEGTAARAAHQETAEFDESSFTPADHAMFAGPWGALGEDAGRAGEAWPGGLVDDDVAFVRPWGVELADVAAPVLVVQGGADRVVPRRHADLLLDALPAGELWLRPRDGHISVLDALPVALDWLRPLA</sequence>
<dbReference type="EMBL" id="BMDG01000010">
    <property type="protein sequence ID" value="GGI10074.1"/>
    <property type="molecule type" value="Genomic_DNA"/>
</dbReference>